<dbReference type="SUPFAM" id="SSF51735">
    <property type="entry name" value="NAD(P)-binding Rossmann-fold domains"/>
    <property type="match status" value="2"/>
</dbReference>
<dbReference type="InterPro" id="IPR002225">
    <property type="entry name" value="3Beta_OHSteriod_DH/Estase"/>
</dbReference>
<evidence type="ECO:0000259" key="4">
    <source>
        <dbReference type="Pfam" id="PF01073"/>
    </source>
</evidence>
<dbReference type="Proteomes" id="UP001212997">
    <property type="component" value="Unassembled WGS sequence"/>
</dbReference>
<sequence>MSSSKTPESYLVIGGSGFVGRHIVNALLARGDSVSVFDIVQRYHDVQFYSGDISEEEQVADALRKSGTTCIIHTASPAHGLEDPALYWKVNVDGTRAVIQAAQAVGVRKLVYTSSAGVVFNGEALIDVDERLPYPEKAMDAYNESKAKAEEMVLAASGQKGLLTVALRPAGIFGPGDRQVMHGLSQVYDRNQTHFQVGDNTNMFDWTYVGNVAHAHVLAADKLAEAILNEGVDEEKRKLEIARSALPPITATNPTHRIPTSEARPLGPYVDLPPDAEKIEARWNDPDYTPTSERPVKRSRFDQFSESALSDPDASLSVAGQAFFITNGEPVYFWDFPRTVWTKIDQRTDSQRKQKGRIVLPRTLGLLLASGAEWWGWLVGKEPAFTRFRVSFSCASRWYNIEKARRLLGYEPLVGMDEGIDRMVEWYLEQLPKA</sequence>
<evidence type="ECO:0000256" key="2">
    <source>
        <dbReference type="ARBA" id="ARBA00023002"/>
    </source>
</evidence>
<name>A0AAD5VCB8_9APHY</name>
<keyword evidence="2" id="KW-0560">Oxidoreductase</keyword>
<dbReference type="PANTHER" id="PTHR43245">
    <property type="entry name" value="BIFUNCTIONAL POLYMYXIN RESISTANCE PROTEIN ARNA"/>
    <property type="match status" value="1"/>
</dbReference>
<evidence type="ECO:0000313" key="5">
    <source>
        <dbReference type="EMBL" id="KAJ3490655.1"/>
    </source>
</evidence>
<dbReference type="InterPro" id="IPR036291">
    <property type="entry name" value="NAD(P)-bd_dom_sf"/>
</dbReference>
<comment type="caution">
    <text evidence="5">The sequence shown here is derived from an EMBL/GenBank/DDBJ whole genome shotgun (WGS) entry which is preliminary data.</text>
</comment>
<evidence type="ECO:0000256" key="3">
    <source>
        <dbReference type="SAM" id="MobiDB-lite"/>
    </source>
</evidence>
<dbReference type="AlphaFoldDB" id="A0AAD5VCB8"/>
<gene>
    <name evidence="5" type="ORF">NLI96_g1281</name>
</gene>
<organism evidence="5 6">
    <name type="scientific">Meripilus lineatus</name>
    <dbReference type="NCBI Taxonomy" id="2056292"/>
    <lineage>
        <taxon>Eukaryota</taxon>
        <taxon>Fungi</taxon>
        <taxon>Dikarya</taxon>
        <taxon>Basidiomycota</taxon>
        <taxon>Agaricomycotina</taxon>
        <taxon>Agaricomycetes</taxon>
        <taxon>Polyporales</taxon>
        <taxon>Meripilaceae</taxon>
        <taxon>Meripilus</taxon>
    </lineage>
</organism>
<dbReference type="EMBL" id="JANAWD010000024">
    <property type="protein sequence ID" value="KAJ3490655.1"/>
    <property type="molecule type" value="Genomic_DNA"/>
</dbReference>
<dbReference type="GO" id="GO:0016616">
    <property type="term" value="F:oxidoreductase activity, acting on the CH-OH group of donors, NAD or NADP as acceptor"/>
    <property type="evidence" value="ECO:0007669"/>
    <property type="project" value="InterPro"/>
</dbReference>
<evidence type="ECO:0000313" key="6">
    <source>
        <dbReference type="Proteomes" id="UP001212997"/>
    </source>
</evidence>
<evidence type="ECO:0000256" key="1">
    <source>
        <dbReference type="ARBA" id="ARBA00009219"/>
    </source>
</evidence>
<reference evidence="5" key="1">
    <citation type="submission" date="2022-07" db="EMBL/GenBank/DDBJ databases">
        <title>Genome Sequence of Physisporinus lineatus.</title>
        <authorList>
            <person name="Buettner E."/>
        </authorList>
    </citation>
    <scope>NUCLEOTIDE SEQUENCE</scope>
    <source>
        <strain evidence="5">VT162</strain>
    </source>
</reference>
<dbReference type="Gene3D" id="3.40.50.720">
    <property type="entry name" value="NAD(P)-binding Rossmann-like Domain"/>
    <property type="match status" value="2"/>
</dbReference>
<comment type="similarity">
    <text evidence="1">Belongs to the 3-beta-HSD family.</text>
</comment>
<protein>
    <recommendedName>
        <fullName evidence="4">3-beta hydroxysteroid dehydrogenase/isomerase domain-containing protein</fullName>
    </recommendedName>
</protein>
<dbReference type="PANTHER" id="PTHR43245:SF51">
    <property type="entry name" value="SHORT CHAIN DEHYDROGENASE_REDUCTASE FAMILY 42E, MEMBER 2"/>
    <property type="match status" value="1"/>
</dbReference>
<feature type="region of interest" description="Disordered" evidence="3">
    <location>
        <begin position="250"/>
        <end position="271"/>
    </location>
</feature>
<proteinExistence type="inferred from homology"/>
<dbReference type="GO" id="GO:0006694">
    <property type="term" value="P:steroid biosynthetic process"/>
    <property type="evidence" value="ECO:0007669"/>
    <property type="project" value="InterPro"/>
</dbReference>
<keyword evidence="6" id="KW-1185">Reference proteome</keyword>
<feature type="domain" description="3-beta hydroxysteroid dehydrogenase/isomerase" evidence="4">
    <location>
        <begin position="11"/>
        <end position="229"/>
    </location>
</feature>
<feature type="domain" description="3-beta hydroxysteroid dehydrogenase/isomerase" evidence="4">
    <location>
        <begin position="308"/>
        <end position="350"/>
    </location>
</feature>
<dbReference type="Pfam" id="PF01073">
    <property type="entry name" value="3Beta_HSD"/>
    <property type="match status" value="2"/>
</dbReference>
<dbReference type="InterPro" id="IPR050177">
    <property type="entry name" value="Lipid_A_modif_metabolic_enz"/>
</dbReference>
<accession>A0AAD5VCB8</accession>